<proteinExistence type="predicted"/>
<gene>
    <name evidence="2" type="ORF">JIN83_10385</name>
</gene>
<keyword evidence="3" id="KW-1185">Reference proteome</keyword>
<comment type="caution">
    <text evidence="2">The sequence shown here is derived from an EMBL/GenBank/DDBJ whole genome shotgun (WGS) entry which is preliminary data.</text>
</comment>
<sequence length="82" mass="9444">MQKWSSVLCSIALTLSATAETPKQLTWQNFDQVADDVRLKPSDETYQKVSWLDTVLQGQQQAQRQDKPLLLWLYFGDPRANC</sequence>
<dbReference type="EMBL" id="JAENIG010000006">
    <property type="protein sequence ID" value="MBK1855368.1"/>
    <property type="molecule type" value="Genomic_DNA"/>
</dbReference>
<name>A0AAE2SCK0_9BACT</name>
<reference evidence="2" key="1">
    <citation type="submission" date="2021-01" db="EMBL/GenBank/DDBJ databases">
        <title>Modified the classification status of verrucomicrobia.</title>
        <authorList>
            <person name="Feng X."/>
        </authorList>
    </citation>
    <scope>NUCLEOTIDE SEQUENCE</scope>
    <source>
        <strain evidence="2">5K15</strain>
    </source>
</reference>
<accession>A0AAE2SCK0</accession>
<evidence type="ECO:0000313" key="2">
    <source>
        <dbReference type="EMBL" id="MBK1855368.1"/>
    </source>
</evidence>
<keyword evidence="1" id="KW-0732">Signal</keyword>
<evidence type="ECO:0000256" key="1">
    <source>
        <dbReference type="SAM" id="SignalP"/>
    </source>
</evidence>
<dbReference type="Proteomes" id="UP000634206">
    <property type="component" value="Unassembled WGS sequence"/>
</dbReference>
<feature type="signal peptide" evidence="1">
    <location>
        <begin position="1"/>
        <end position="19"/>
    </location>
</feature>
<dbReference type="AlphaFoldDB" id="A0AAE2SCK0"/>
<feature type="chain" id="PRO_5042032817" evidence="1">
    <location>
        <begin position="20"/>
        <end position="82"/>
    </location>
</feature>
<evidence type="ECO:0000313" key="3">
    <source>
        <dbReference type="Proteomes" id="UP000634206"/>
    </source>
</evidence>
<organism evidence="2 3">
    <name type="scientific">Oceaniferula flava</name>
    <dbReference type="NCBI Taxonomy" id="2800421"/>
    <lineage>
        <taxon>Bacteria</taxon>
        <taxon>Pseudomonadati</taxon>
        <taxon>Verrucomicrobiota</taxon>
        <taxon>Verrucomicrobiia</taxon>
        <taxon>Verrucomicrobiales</taxon>
        <taxon>Verrucomicrobiaceae</taxon>
        <taxon>Oceaniferula</taxon>
    </lineage>
</organism>
<protein>
    <submittedName>
        <fullName evidence="2">Uncharacterized protein</fullName>
    </submittedName>
</protein>
<dbReference type="RefSeq" id="WP_309489981.1">
    <property type="nucleotide sequence ID" value="NZ_JAENIG010000006.1"/>
</dbReference>